<organism evidence="1 2">
    <name type="scientific">Caerostris extrusa</name>
    <name type="common">Bark spider</name>
    <name type="synonym">Caerostris bankana</name>
    <dbReference type="NCBI Taxonomy" id="172846"/>
    <lineage>
        <taxon>Eukaryota</taxon>
        <taxon>Metazoa</taxon>
        <taxon>Ecdysozoa</taxon>
        <taxon>Arthropoda</taxon>
        <taxon>Chelicerata</taxon>
        <taxon>Arachnida</taxon>
        <taxon>Araneae</taxon>
        <taxon>Araneomorphae</taxon>
        <taxon>Entelegynae</taxon>
        <taxon>Araneoidea</taxon>
        <taxon>Araneidae</taxon>
        <taxon>Caerostris</taxon>
    </lineage>
</organism>
<evidence type="ECO:0000313" key="2">
    <source>
        <dbReference type="Proteomes" id="UP001054945"/>
    </source>
</evidence>
<evidence type="ECO:0000313" key="1">
    <source>
        <dbReference type="EMBL" id="GIY35780.1"/>
    </source>
</evidence>
<comment type="caution">
    <text evidence="1">The sequence shown here is derived from an EMBL/GenBank/DDBJ whole genome shotgun (WGS) entry which is preliminary data.</text>
</comment>
<name>A0AAV4STG5_CAEEX</name>
<sequence>MVQDFDVKEMFLQRFLLSAEKFRHLSTTCQLNEKEDPTRSERTFLDVRCNWVTPEDLVQKLDTYTNLRKQDIQADVRKLISNKNITTQLSKKRIFKCAERKTKTTSRIINSSCCHLQWL</sequence>
<protein>
    <submittedName>
        <fullName evidence="1">Uncharacterized protein</fullName>
    </submittedName>
</protein>
<dbReference type="Proteomes" id="UP001054945">
    <property type="component" value="Unassembled WGS sequence"/>
</dbReference>
<accession>A0AAV4STG5</accession>
<gene>
    <name evidence="1" type="ORF">CEXT_788231</name>
</gene>
<keyword evidence="2" id="KW-1185">Reference proteome</keyword>
<reference evidence="1 2" key="1">
    <citation type="submission" date="2021-06" db="EMBL/GenBank/DDBJ databases">
        <title>Caerostris extrusa draft genome.</title>
        <authorList>
            <person name="Kono N."/>
            <person name="Arakawa K."/>
        </authorList>
    </citation>
    <scope>NUCLEOTIDE SEQUENCE [LARGE SCALE GENOMIC DNA]</scope>
</reference>
<dbReference type="EMBL" id="BPLR01009959">
    <property type="protein sequence ID" value="GIY35780.1"/>
    <property type="molecule type" value="Genomic_DNA"/>
</dbReference>
<proteinExistence type="predicted"/>
<dbReference type="AlphaFoldDB" id="A0AAV4STG5"/>